<feature type="transmembrane region" description="Helical" evidence="7">
    <location>
        <begin position="239"/>
        <end position="260"/>
    </location>
</feature>
<dbReference type="Gene3D" id="1.10.3720.10">
    <property type="entry name" value="MetI-like"/>
    <property type="match status" value="1"/>
</dbReference>
<dbReference type="PROSITE" id="PS50928">
    <property type="entry name" value="ABC_TM1"/>
    <property type="match status" value="1"/>
</dbReference>
<evidence type="ECO:0000256" key="1">
    <source>
        <dbReference type="ARBA" id="ARBA00004651"/>
    </source>
</evidence>
<evidence type="ECO:0000256" key="2">
    <source>
        <dbReference type="ARBA" id="ARBA00022448"/>
    </source>
</evidence>
<reference evidence="9 10" key="1">
    <citation type="submission" date="2017-10" db="EMBL/GenBank/DDBJ databases">
        <title>Novel microbial diversity and functional potential in the marine mammal oral microbiome.</title>
        <authorList>
            <person name="Dudek N.K."/>
            <person name="Sun C.L."/>
            <person name="Burstein D."/>
            <person name="Kantor R.S."/>
            <person name="Aliaga Goltsman D.S."/>
            <person name="Bik E.M."/>
            <person name="Thomas B.C."/>
            <person name="Banfield J.F."/>
            <person name="Relman D.A."/>
        </authorList>
    </citation>
    <scope>NUCLEOTIDE SEQUENCE [LARGE SCALE GENOMIC DNA]</scope>
    <source>
        <strain evidence="9">DOLZORAL124_49_17</strain>
    </source>
</reference>
<dbReference type="PANTHER" id="PTHR32243">
    <property type="entry name" value="MALTOSE TRANSPORT SYSTEM PERMEASE-RELATED"/>
    <property type="match status" value="1"/>
</dbReference>
<gene>
    <name evidence="9" type="ORF">CSB45_06530</name>
</gene>
<dbReference type="EMBL" id="PDPS01000025">
    <property type="protein sequence ID" value="PID57868.1"/>
    <property type="molecule type" value="Genomic_DNA"/>
</dbReference>
<dbReference type="InterPro" id="IPR035906">
    <property type="entry name" value="MetI-like_sf"/>
</dbReference>
<dbReference type="AlphaFoldDB" id="A0A2G6E7Y8"/>
<evidence type="ECO:0000256" key="7">
    <source>
        <dbReference type="RuleBase" id="RU363032"/>
    </source>
</evidence>
<comment type="caution">
    <text evidence="9">The sequence shown here is derived from an EMBL/GenBank/DDBJ whole genome shotgun (WGS) entry which is preliminary data.</text>
</comment>
<feature type="transmembrane region" description="Helical" evidence="7">
    <location>
        <begin position="181"/>
        <end position="203"/>
    </location>
</feature>
<evidence type="ECO:0000256" key="3">
    <source>
        <dbReference type="ARBA" id="ARBA00022475"/>
    </source>
</evidence>
<proteinExistence type="inferred from homology"/>
<dbReference type="GO" id="GO:0005886">
    <property type="term" value="C:plasma membrane"/>
    <property type="evidence" value="ECO:0007669"/>
    <property type="project" value="UniProtKB-SubCell"/>
</dbReference>
<dbReference type="SUPFAM" id="SSF161098">
    <property type="entry name" value="MetI-like"/>
    <property type="match status" value="1"/>
</dbReference>
<evidence type="ECO:0000256" key="4">
    <source>
        <dbReference type="ARBA" id="ARBA00022692"/>
    </source>
</evidence>
<feature type="transmembrane region" description="Helical" evidence="7">
    <location>
        <begin position="68"/>
        <end position="92"/>
    </location>
</feature>
<dbReference type="PANTHER" id="PTHR32243:SF18">
    <property type="entry name" value="INNER MEMBRANE ABC TRANSPORTER PERMEASE PROTEIN YCJP"/>
    <property type="match status" value="1"/>
</dbReference>
<accession>A0A2G6E7Y8</accession>
<dbReference type="Pfam" id="PF00528">
    <property type="entry name" value="BPD_transp_1"/>
    <property type="match status" value="1"/>
</dbReference>
<evidence type="ECO:0000256" key="6">
    <source>
        <dbReference type="ARBA" id="ARBA00023136"/>
    </source>
</evidence>
<keyword evidence="5 7" id="KW-1133">Transmembrane helix</keyword>
<keyword evidence="6 7" id="KW-0472">Membrane</keyword>
<organism evidence="9 10">
    <name type="scientific">candidate division KSB3 bacterium</name>
    <dbReference type="NCBI Taxonomy" id="2044937"/>
    <lineage>
        <taxon>Bacteria</taxon>
        <taxon>candidate division KSB3</taxon>
    </lineage>
</organism>
<feature type="transmembrane region" description="Helical" evidence="7">
    <location>
        <begin position="139"/>
        <end position="160"/>
    </location>
</feature>
<evidence type="ECO:0000313" key="9">
    <source>
        <dbReference type="EMBL" id="PID57868.1"/>
    </source>
</evidence>
<keyword evidence="4 7" id="KW-0812">Transmembrane</keyword>
<dbReference type="GO" id="GO:0055085">
    <property type="term" value="P:transmembrane transport"/>
    <property type="evidence" value="ECO:0007669"/>
    <property type="project" value="InterPro"/>
</dbReference>
<feature type="transmembrane region" description="Helical" evidence="7">
    <location>
        <begin position="12"/>
        <end position="30"/>
    </location>
</feature>
<dbReference type="CDD" id="cd06261">
    <property type="entry name" value="TM_PBP2"/>
    <property type="match status" value="1"/>
</dbReference>
<comment type="subcellular location">
    <subcellularLocation>
        <location evidence="1 7">Cell membrane</location>
        <topology evidence="1 7">Multi-pass membrane protein</topology>
    </subcellularLocation>
</comment>
<evidence type="ECO:0000256" key="5">
    <source>
        <dbReference type="ARBA" id="ARBA00022989"/>
    </source>
</evidence>
<dbReference type="Proteomes" id="UP000229740">
    <property type="component" value="Unassembled WGS sequence"/>
</dbReference>
<sequence>MNKQVLRILKIAALGVFLILAISPLYWMFVTSIKDATETYSFPVSYWPDHPTMQNYVYLFKSMNFGRYLGNSLLVALSAAAVALLIASLSGYVMARKPFRGQGLILFVLFFTQMIPGFMLMGSLYILLAPFRMVNSLGVIILLYTNMMIPFAAIMMKGFFERIPPSLEDAALIDGCNQLEALFRIILPVTLPGLAATFSFAFVNCWNELFLAMIFLDRESKKTLPVGLNSFIAKADIDWGAMSAGAVIALLPTVLIFAFAQKYIVQGLTQGAVKG</sequence>
<comment type="similarity">
    <text evidence="7">Belongs to the binding-protein-dependent transport system permease family.</text>
</comment>
<keyword evidence="3" id="KW-1003">Cell membrane</keyword>
<protein>
    <submittedName>
        <fullName evidence="9">Sugar ABC transporter permease</fullName>
    </submittedName>
</protein>
<keyword evidence="2 7" id="KW-0813">Transport</keyword>
<dbReference type="InterPro" id="IPR050901">
    <property type="entry name" value="BP-dep_ABC_trans_perm"/>
</dbReference>
<name>A0A2G6E7Y8_9BACT</name>
<feature type="domain" description="ABC transmembrane type-1" evidence="8">
    <location>
        <begin position="69"/>
        <end position="260"/>
    </location>
</feature>
<dbReference type="InterPro" id="IPR000515">
    <property type="entry name" value="MetI-like"/>
</dbReference>
<evidence type="ECO:0000259" key="8">
    <source>
        <dbReference type="PROSITE" id="PS50928"/>
    </source>
</evidence>
<feature type="transmembrane region" description="Helical" evidence="7">
    <location>
        <begin position="104"/>
        <end position="127"/>
    </location>
</feature>
<evidence type="ECO:0000313" key="10">
    <source>
        <dbReference type="Proteomes" id="UP000229740"/>
    </source>
</evidence>